<accession>A0A2V4URF9</accession>
<dbReference type="EMBL" id="QJSU01000005">
    <property type="protein sequence ID" value="PYE39076.1"/>
    <property type="molecule type" value="Genomic_DNA"/>
</dbReference>
<sequence length="219" mass="25072">MELSIQAVHSMSKVALKTFDHLHTAHMNRQKKRLGGFVQYFETRYEVMSDEDKQKLNKFIESKEGESLLADYADSILKVSSDRVMMAMALLFCNGADFSDVETSNFIKASKNLDDDLINFYMLAHKRKRIERDNIPYSRCTVSSVDCEDFTNRGWDKETIAVYIYELIQMRLLLPDPSSHGSYAGADDSWSIHYGISTRTQKIVNLIVKSQALLTDSKS</sequence>
<organism evidence="1 2">
    <name type="scientific">Psychrobacter fozii</name>
    <dbReference type="NCBI Taxonomy" id="198480"/>
    <lineage>
        <taxon>Bacteria</taxon>
        <taxon>Pseudomonadati</taxon>
        <taxon>Pseudomonadota</taxon>
        <taxon>Gammaproteobacteria</taxon>
        <taxon>Moraxellales</taxon>
        <taxon>Moraxellaceae</taxon>
        <taxon>Psychrobacter</taxon>
    </lineage>
</organism>
<dbReference type="Proteomes" id="UP000247746">
    <property type="component" value="Unassembled WGS sequence"/>
</dbReference>
<evidence type="ECO:0000313" key="1">
    <source>
        <dbReference type="EMBL" id="PYE39076.1"/>
    </source>
</evidence>
<keyword evidence="2" id="KW-1185">Reference proteome</keyword>
<proteinExistence type="predicted"/>
<comment type="caution">
    <text evidence="1">The sequence shown here is derived from an EMBL/GenBank/DDBJ whole genome shotgun (WGS) entry which is preliminary data.</text>
</comment>
<dbReference type="OrthoDB" id="5882191at2"/>
<dbReference type="AlphaFoldDB" id="A0A2V4URF9"/>
<gene>
    <name evidence="1" type="ORF">DFP82_105230</name>
</gene>
<dbReference type="RefSeq" id="WP_110923308.1">
    <property type="nucleotide sequence ID" value="NZ_QJSU01000005.1"/>
</dbReference>
<reference evidence="1 2" key="1">
    <citation type="submission" date="2018-06" db="EMBL/GenBank/DDBJ databases">
        <title>Genomic Encyclopedia of Type Strains, Phase III (KMG-III): the genomes of soil and plant-associated and newly described type strains.</title>
        <authorList>
            <person name="Whitman W."/>
        </authorList>
    </citation>
    <scope>NUCLEOTIDE SEQUENCE [LARGE SCALE GENOMIC DNA]</scope>
    <source>
        <strain evidence="1 2">CECT 5889</strain>
    </source>
</reference>
<name>A0A2V4URF9_9GAMM</name>
<evidence type="ECO:0000313" key="2">
    <source>
        <dbReference type="Proteomes" id="UP000247746"/>
    </source>
</evidence>
<protein>
    <submittedName>
        <fullName evidence="1">Uncharacterized protein</fullName>
    </submittedName>
</protein>